<accession>A0A5B9MC68</accession>
<dbReference type="SUPFAM" id="SSF52172">
    <property type="entry name" value="CheY-like"/>
    <property type="match status" value="1"/>
</dbReference>
<feature type="domain" description="Response regulatory" evidence="3">
    <location>
        <begin position="18"/>
        <end position="134"/>
    </location>
</feature>
<dbReference type="KEGG" id="smam:Mal15_12420"/>
<keyword evidence="2" id="KW-0597">Phosphoprotein</keyword>
<dbReference type="PROSITE" id="PS50110">
    <property type="entry name" value="RESPONSE_REGULATORY"/>
    <property type="match status" value="1"/>
</dbReference>
<dbReference type="Gene3D" id="3.60.40.10">
    <property type="entry name" value="PPM-type phosphatase domain"/>
    <property type="match status" value="1"/>
</dbReference>
<gene>
    <name evidence="4" type="primary">rsbU_1</name>
    <name evidence="4" type="ORF">Mal15_12420</name>
</gene>
<dbReference type="InterPro" id="IPR001932">
    <property type="entry name" value="PPM-type_phosphatase-like_dom"/>
</dbReference>
<dbReference type="Pfam" id="PF00072">
    <property type="entry name" value="Response_reg"/>
    <property type="match status" value="1"/>
</dbReference>
<protein>
    <submittedName>
        <fullName evidence="4">Phosphoserine phosphatase RsbU</fullName>
        <ecNumber evidence="4">3.1.3.3</ecNumber>
    </submittedName>
</protein>
<dbReference type="SUPFAM" id="SSF81606">
    <property type="entry name" value="PP2C-like"/>
    <property type="match status" value="1"/>
</dbReference>
<reference evidence="4 5" key="1">
    <citation type="submission" date="2019-02" db="EMBL/GenBank/DDBJ databases">
        <title>Planctomycetal bacteria perform biofilm scaping via a novel small molecule.</title>
        <authorList>
            <person name="Jeske O."/>
            <person name="Boedeker C."/>
            <person name="Wiegand S."/>
            <person name="Breitling P."/>
            <person name="Kallscheuer N."/>
            <person name="Jogler M."/>
            <person name="Rohde M."/>
            <person name="Petersen J."/>
            <person name="Medema M.H."/>
            <person name="Surup F."/>
            <person name="Jogler C."/>
        </authorList>
    </citation>
    <scope>NUCLEOTIDE SEQUENCE [LARGE SCALE GENOMIC DNA]</scope>
    <source>
        <strain evidence="4 5">Mal15</strain>
    </source>
</reference>
<evidence type="ECO:0000313" key="4">
    <source>
        <dbReference type="EMBL" id="QEF97204.1"/>
    </source>
</evidence>
<dbReference type="InterPro" id="IPR036457">
    <property type="entry name" value="PPM-type-like_dom_sf"/>
</dbReference>
<evidence type="ECO:0000259" key="3">
    <source>
        <dbReference type="PROSITE" id="PS50110"/>
    </source>
</evidence>
<dbReference type="Proteomes" id="UP000321353">
    <property type="component" value="Chromosome"/>
</dbReference>
<dbReference type="GO" id="GO:0000160">
    <property type="term" value="P:phosphorelay signal transduction system"/>
    <property type="evidence" value="ECO:0007669"/>
    <property type="project" value="InterPro"/>
</dbReference>
<keyword evidence="1 4" id="KW-0378">Hydrolase</keyword>
<sequence>MMDNQPIQSGAAADDRFLILVVEDSRVDAMVVHERLESDGRFTVTEAATLAETLERLSSGLTPDALILDLNLSDSAGLDTFRRIHDPFPDQPIVILTGEHDESLGITAMRLGAQDYVGKSQLDGEVLVRSLLYAIERHKRRLVEHRQRTVDRELQFAKQIQEYLLPNDPPEIPGFDVAGRCVAIDSTSGDFYDFIDHGDGKWDIVLADVCGHGIGPAMITVGTRRLLRSTAALYEDVGQLVTIANHGICEDTFQSLFVTLFFARLDPAAMRLTYVGAGHRGFLIEADGRSTELLTHGIPTGVDPNHTYQIDGSVELSSGQIVLLMTDGIWEARGDDHVAFGKDRAVDVVHQHREKPASEIVSELIAAVTAYCDPDPIKDDVTAVIVKPR</sequence>
<dbReference type="Pfam" id="PF07228">
    <property type="entry name" value="SpoIIE"/>
    <property type="match status" value="1"/>
</dbReference>
<dbReference type="InterPro" id="IPR011006">
    <property type="entry name" value="CheY-like_superfamily"/>
</dbReference>
<dbReference type="Gene3D" id="3.40.50.2300">
    <property type="match status" value="1"/>
</dbReference>
<dbReference type="SMART" id="SM00331">
    <property type="entry name" value="PP2C_SIG"/>
    <property type="match status" value="1"/>
</dbReference>
<dbReference type="EMBL" id="CP036264">
    <property type="protein sequence ID" value="QEF97204.1"/>
    <property type="molecule type" value="Genomic_DNA"/>
</dbReference>
<evidence type="ECO:0000256" key="1">
    <source>
        <dbReference type="ARBA" id="ARBA00022801"/>
    </source>
</evidence>
<evidence type="ECO:0000313" key="5">
    <source>
        <dbReference type="Proteomes" id="UP000321353"/>
    </source>
</evidence>
<dbReference type="PANTHER" id="PTHR43156">
    <property type="entry name" value="STAGE II SPORULATION PROTEIN E-RELATED"/>
    <property type="match status" value="1"/>
</dbReference>
<dbReference type="SMART" id="SM00448">
    <property type="entry name" value="REC"/>
    <property type="match status" value="1"/>
</dbReference>
<organism evidence="4 5">
    <name type="scientific">Stieleria maiorica</name>
    <dbReference type="NCBI Taxonomy" id="2795974"/>
    <lineage>
        <taxon>Bacteria</taxon>
        <taxon>Pseudomonadati</taxon>
        <taxon>Planctomycetota</taxon>
        <taxon>Planctomycetia</taxon>
        <taxon>Pirellulales</taxon>
        <taxon>Pirellulaceae</taxon>
        <taxon>Stieleria</taxon>
    </lineage>
</organism>
<dbReference type="AlphaFoldDB" id="A0A5B9MC68"/>
<evidence type="ECO:0000256" key="2">
    <source>
        <dbReference type="PROSITE-ProRule" id="PRU00169"/>
    </source>
</evidence>
<dbReference type="PANTHER" id="PTHR43156:SF2">
    <property type="entry name" value="STAGE II SPORULATION PROTEIN E"/>
    <property type="match status" value="1"/>
</dbReference>
<keyword evidence="5" id="KW-1185">Reference proteome</keyword>
<dbReference type="CDD" id="cd00156">
    <property type="entry name" value="REC"/>
    <property type="match status" value="1"/>
</dbReference>
<proteinExistence type="predicted"/>
<dbReference type="InterPro" id="IPR052016">
    <property type="entry name" value="Bact_Sigma-Reg"/>
</dbReference>
<dbReference type="GO" id="GO:0016791">
    <property type="term" value="F:phosphatase activity"/>
    <property type="evidence" value="ECO:0007669"/>
    <property type="project" value="TreeGrafter"/>
</dbReference>
<feature type="modified residue" description="4-aspartylphosphate" evidence="2">
    <location>
        <position position="69"/>
    </location>
</feature>
<dbReference type="InterPro" id="IPR001789">
    <property type="entry name" value="Sig_transdc_resp-reg_receiver"/>
</dbReference>
<name>A0A5B9MC68_9BACT</name>
<dbReference type="EC" id="3.1.3.3" evidence="4"/>